<organism evidence="1 2">
    <name type="scientific">Fragilariopsis cylindrus CCMP1102</name>
    <dbReference type="NCBI Taxonomy" id="635003"/>
    <lineage>
        <taxon>Eukaryota</taxon>
        <taxon>Sar</taxon>
        <taxon>Stramenopiles</taxon>
        <taxon>Ochrophyta</taxon>
        <taxon>Bacillariophyta</taxon>
        <taxon>Bacillariophyceae</taxon>
        <taxon>Bacillariophycidae</taxon>
        <taxon>Bacillariales</taxon>
        <taxon>Bacillariaceae</taxon>
        <taxon>Fragilariopsis</taxon>
    </lineage>
</organism>
<keyword evidence="2" id="KW-1185">Reference proteome</keyword>
<dbReference type="InParanoid" id="A0A1E7ELS1"/>
<gene>
    <name evidence="1" type="ORF">FRACYDRAFT_252768</name>
</gene>
<reference evidence="1 2" key="1">
    <citation type="submission" date="2016-09" db="EMBL/GenBank/DDBJ databases">
        <title>Extensive genetic diversity and differential bi-allelic expression allows diatom success in the polar Southern Ocean.</title>
        <authorList>
            <consortium name="DOE Joint Genome Institute"/>
            <person name="Mock T."/>
            <person name="Otillar R.P."/>
            <person name="Strauss J."/>
            <person name="Dupont C."/>
            <person name="Frickenhaus S."/>
            <person name="Maumus F."/>
            <person name="Mcmullan M."/>
            <person name="Sanges R."/>
            <person name="Schmutz J."/>
            <person name="Toseland A."/>
            <person name="Valas R."/>
            <person name="Veluchamy A."/>
            <person name="Ward B.J."/>
            <person name="Allen A."/>
            <person name="Barry K."/>
            <person name="Falciatore A."/>
            <person name="Ferrante M."/>
            <person name="Fortunato A.E."/>
            <person name="Gloeckner G."/>
            <person name="Gruber A."/>
            <person name="Hipkin R."/>
            <person name="Janech M."/>
            <person name="Kroth P."/>
            <person name="Leese F."/>
            <person name="Lindquist E."/>
            <person name="Lyon B.R."/>
            <person name="Martin J."/>
            <person name="Mayer C."/>
            <person name="Parker M."/>
            <person name="Quesneville H."/>
            <person name="Raymond J."/>
            <person name="Uhlig C."/>
            <person name="Valentin K.U."/>
            <person name="Worden A.Z."/>
            <person name="Armbrust E.V."/>
            <person name="Bowler C."/>
            <person name="Green B."/>
            <person name="Moulton V."/>
            <person name="Van Oosterhout C."/>
            <person name="Grigoriev I."/>
        </authorList>
    </citation>
    <scope>NUCLEOTIDE SEQUENCE [LARGE SCALE GENOMIC DNA]</scope>
    <source>
        <strain evidence="1 2">CCMP1102</strain>
    </source>
</reference>
<accession>A0A1E7ELS1</accession>
<evidence type="ECO:0000313" key="2">
    <source>
        <dbReference type="Proteomes" id="UP000095751"/>
    </source>
</evidence>
<dbReference type="AlphaFoldDB" id="A0A1E7ELS1"/>
<sequence length="167" mass="19128">MDYLIQIMRATTIVEVTAKEVAEAEVAIKHVLSLNADIIYYLFGIALDQYVSILSTNNVNGSGIATLKSIVYEETNVSNWRQSNLKAFVKLAPNLESLILRENMYWKWNNDGRFLQQDSLQELLPLRNSLQKLVLFNRLNIVIDNNNTNNENNIVTIQPIPVFLLLF</sequence>
<protein>
    <submittedName>
        <fullName evidence="1">Uncharacterized protein</fullName>
    </submittedName>
</protein>
<dbReference type="OrthoDB" id="53651at2759"/>
<dbReference type="EMBL" id="KV784395">
    <property type="protein sequence ID" value="OEU06868.1"/>
    <property type="molecule type" value="Genomic_DNA"/>
</dbReference>
<proteinExistence type="predicted"/>
<name>A0A1E7ELS1_9STRA</name>
<dbReference type="KEGG" id="fcy:FRACYDRAFT_252768"/>
<dbReference type="Proteomes" id="UP000095751">
    <property type="component" value="Unassembled WGS sequence"/>
</dbReference>
<evidence type="ECO:0000313" key="1">
    <source>
        <dbReference type="EMBL" id="OEU06868.1"/>
    </source>
</evidence>